<evidence type="ECO:0000256" key="2">
    <source>
        <dbReference type="SAM" id="SignalP"/>
    </source>
</evidence>
<feature type="region of interest" description="Disordered" evidence="1">
    <location>
        <begin position="94"/>
        <end position="113"/>
    </location>
</feature>
<comment type="caution">
    <text evidence="3">The sequence shown here is derived from an EMBL/GenBank/DDBJ whole genome shotgun (WGS) entry which is preliminary data.</text>
</comment>
<dbReference type="Proteomes" id="UP000521943">
    <property type="component" value="Unassembled WGS sequence"/>
</dbReference>
<evidence type="ECO:0000313" key="4">
    <source>
        <dbReference type="Proteomes" id="UP000521943"/>
    </source>
</evidence>
<name>A0A8H6M5T9_9AGAR</name>
<feature type="chain" id="PRO_5034551135" evidence="2">
    <location>
        <begin position="22"/>
        <end position="113"/>
    </location>
</feature>
<accession>A0A8H6M5T9</accession>
<evidence type="ECO:0000313" key="3">
    <source>
        <dbReference type="EMBL" id="KAF6752477.1"/>
    </source>
</evidence>
<dbReference type="AlphaFoldDB" id="A0A8H6M5T9"/>
<proteinExistence type="predicted"/>
<organism evidence="3 4">
    <name type="scientific">Ephemerocybe angulata</name>
    <dbReference type="NCBI Taxonomy" id="980116"/>
    <lineage>
        <taxon>Eukaryota</taxon>
        <taxon>Fungi</taxon>
        <taxon>Dikarya</taxon>
        <taxon>Basidiomycota</taxon>
        <taxon>Agaricomycotina</taxon>
        <taxon>Agaricomycetes</taxon>
        <taxon>Agaricomycetidae</taxon>
        <taxon>Agaricales</taxon>
        <taxon>Agaricineae</taxon>
        <taxon>Psathyrellaceae</taxon>
        <taxon>Ephemerocybe</taxon>
    </lineage>
</organism>
<protein>
    <submittedName>
        <fullName evidence="3">Uncharacterized protein</fullName>
    </submittedName>
</protein>
<sequence>MHFTALRLLSIVASLAVLSKAYSNNALEARDYIDELSTRADASFSSLSTRELIAELSECLDRRKAVYEPPKVCKWCGKTTNSEARLEPCEATEDGKHAFRKRRTPHTERKGRR</sequence>
<reference evidence="3 4" key="1">
    <citation type="submission" date="2020-07" db="EMBL/GenBank/DDBJ databases">
        <title>Comparative genomics of pyrophilous fungi reveals a link between fire events and developmental genes.</title>
        <authorList>
            <consortium name="DOE Joint Genome Institute"/>
            <person name="Steindorff A.S."/>
            <person name="Carver A."/>
            <person name="Calhoun S."/>
            <person name="Stillman K."/>
            <person name="Liu H."/>
            <person name="Lipzen A."/>
            <person name="Pangilinan J."/>
            <person name="Labutti K."/>
            <person name="Bruns T.D."/>
            <person name="Grigoriev I.V."/>
        </authorList>
    </citation>
    <scope>NUCLEOTIDE SEQUENCE [LARGE SCALE GENOMIC DNA]</scope>
    <source>
        <strain evidence="3 4">CBS 144469</strain>
    </source>
</reference>
<evidence type="ECO:0000256" key="1">
    <source>
        <dbReference type="SAM" id="MobiDB-lite"/>
    </source>
</evidence>
<keyword evidence="2" id="KW-0732">Signal</keyword>
<dbReference type="EMBL" id="JACGCI010000044">
    <property type="protein sequence ID" value="KAF6752477.1"/>
    <property type="molecule type" value="Genomic_DNA"/>
</dbReference>
<keyword evidence="4" id="KW-1185">Reference proteome</keyword>
<feature type="compositionally biased region" description="Basic residues" evidence="1">
    <location>
        <begin position="98"/>
        <end position="113"/>
    </location>
</feature>
<gene>
    <name evidence="3" type="ORF">DFP72DRAFT_849955</name>
</gene>
<feature type="signal peptide" evidence="2">
    <location>
        <begin position="1"/>
        <end position="21"/>
    </location>
</feature>